<protein>
    <submittedName>
        <fullName evidence="1">Uncharacterized protein</fullName>
    </submittedName>
</protein>
<comment type="caution">
    <text evidence="1">The sequence shown here is derived from an EMBL/GenBank/DDBJ whole genome shotgun (WGS) entry which is preliminary data.</text>
</comment>
<evidence type="ECO:0000313" key="1">
    <source>
        <dbReference type="EMBL" id="MCD9645212.1"/>
    </source>
</evidence>
<keyword evidence="2" id="KW-1185">Reference proteome</keyword>
<name>A0ABS8VEB1_DATST</name>
<sequence>MWKGVKAILKHLSPCTKTPQVTRVDIPEFSFLSGFKRRWPVILMVALTDLGGPRLGLGIFGILPDNRPLHRARYDGPFLAAVKLIRLNTCRGFCPFDQLKSIPPTNLPHMFYSFHFQVPIGILQIPIELNPGDQCT</sequence>
<reference evidence="1 2" key="1">
    <citation type="journal article" date="2021" name="BMC Genomics">
        <title>Datura genome reveals duplications of psychoactive alkaloid biosynthetic genes and high mutation rate following tissue culture.</title>
        <authorList>
            <person name="Rajewski A."/>
            <person name="Carter-House D."/>
            <person name="Stajich J."/>
            <person name="Litt A."/>
        </authorList>
    </citation>
    <scope>NUCLEOTIDE SEQUENCE [LARGE SCALE GENOMIC DNA]</scope>
    <source>
        <strain evidence="1">AR-01</strain>
    </source>
</reference>
<organism evidence="1 2">
    <name type="scientific">Datura stramonium</name>
    <name type="common">Jimsonweed</name>
    <name type="synonym">Common thornapple</name>
    <dbReference type="NCBI Taxonomy" id="4076"/>
    <lineage>
        <taxon>Eukaryota</taxon>
        <taxon>Viridiplantae</taxon>
        <taxon>Streptophyta</taxon>
        <taxon>Embryophyta</taxon>
        <taxon>Tracheophyta</taxon>
        <taxon>Spermatophyta</taxon>
        <taxon>Magnoliopsida</taxon>
        <taxon>eudicotyledons</taxon>
        <taxon>Gunneridae</taxon>
        <taxon>Pentapetalae</taxon>
        <taxon>asterids</taxon>
        <taxon>lamiids</taxon>
        <taxon>Solanales</taxon>
        <taxon>Solanaceae</taxon>
        <taxon>Solanoideae</taxon>
        <taxon>Datureae</taxon>
        <taxon>Datura</taxon>
    </lineage>
</organism>
<dbReference type="Proteomes" id="UP000823775">
    <property type="component" value="Unassembled WGS sequence"/>
</dbReference>
<dbReference type="EMBL" id="JACEIK010004370">
    <property type="protein sequence ID" value="MCD9645212.1"/>
    <property type="molecule type" value="Genomic_DNA"/>
</dbReference>
<gene>
    <name evidence="1" type="ORF">HAX54_033979</name>
</gene>
<accession>A0ABS8VEB1</accession>
<proteinExistence type="predicted"/>
<evidence type="ECO:0000313" key="2">
    <source>
        <dbReference type="Proteomes" id="UP000823775"/>
    </source>
</evidence>